<dbReference type="AlphaFoldDB" id="A0A0F9W2S0"/>
<accession>A0A0F9W2S0</accession>
<gene>
    <name evidence="5" type="ORF">LCGC14_0021380</name>
</gene>
<dbReference type="Pfam" id="PF02719">
    <property type="entry name" value="Polysacc_synt_2"/>
    <property type="match status" value="1"/>
</dbReference>
<comment type="similarity">
    <text evidence="1">Belongs to the polysaccharide synthase family.</text>
</comment>
<sequence length="660" mass="72172">MNLYTIPLSRTVKQTLLMLVDGFMLALAAWLSFNMLDINAGIMADRMVLSTGLAILLSVLGFFRIGLYRALLLYMGVQSGFIVLQGVTIAAGLFGGVYYFVLSAQELNNAVVPIFWMLALLFIGGSRFVAKLALQSLIQNFRPKEPVIIYGAGSSGMQLVAALQNGDQYLPVAFVDDSRHIVGSIVNGIRVYSPSALAELIKNFSVRQILLAMPSASHAERKEILNRLEHLPVHVKTVPELFDMRSGKVHVDEVRDIDIEDLLGRDIVPPDLDLMGACISGKSVLVTGAAGSIGSELCRQIVNLRPARLVLLDSFEFGLYDVELELQMLRDSLSLTDGSVKTEIIALLGNVCNRGLMEAVMTRFSVNTVYHVAAYKQVPMVEKNVVEGVHNNVFGTAVSALAAQQCGVEHFVLISTDKAVRPTNVMGATKRFAEQVLQALTVAQGSRTCFSMVRFGNVLGSSGSVVPLFRRQISEGGPVTVTHPEVTRYFMTVEEAAQLVIQAGSMASGGDVFVLDMHDPIKIVDLARKMIHLMGYDVRDENSYGGDIAIEYTGLRPGEKLFEELLIGESVTGTEHPKIMRAEEDYLPWKTLEPMLKDLQAACTSMDLGAIRYILMRAVDGFEPDTLSDDPLWLDQTTTSQDSAVPTRAAPANVTPLHKR</sequence>
<feature type="transmembrane region" description="Helical" evidence="3">
    <location>
        <begin position="114"/>
        <end position="134"/>
    </location>
</feature>
<organism evidence="5">
    <name type="scientific">marine sediment metagenome</name>
    <dbReference type="NCBI Taxonomy" id="412755"/>
    <lineage>
        <taxon>unclassified sequences</taxon>
        <taxon>metagenomes</taxon>
        <taxon>ecological metagenomes</taxon>
    </lineage>
</organism>
<comment type="caution">
    <text evidence="5">The sequence shown here is derived from an EMBL/GenBank/DDBJ whole genome shotgun (WGS) entry which is preliminary data.</text>
</comment>
<feature type="region of interest" description="Disordered" evidence="2">
    <location>
        <begin position="632"/>
        <end position="660"/>
    </location>
</feature>
<evidence type="ECO:0000313" key="5">
    <source>
        <dbReference type="EMBL" id="KKO10655.1"/>
    </source>
</evidence>
<dbReference type="CDD" id="cd05237">
    <property type="entry name" value="UDP_invert_4-6DH_SDR_e"/>
    <property type="match status" value="1"/>
</dbReference>
<protein>
    <recommendedName>
        <fullName evidence="4">Polysaccharide biosynthesis protein CapD-like domain-containing protein</fullName>
    </recommendedName>
</protein>
<dbReference type="PANTHER" id="PTHR43318:SF1">
    <property type="entry name" value="POLYSACCHARIDE BIOSYNTHESIS PROTEIN EPSC-RELATED"/>
    <property type="match status" value="1"/>
</dbReference>
<dbReference type="InterPro" id="IPR003869">
    <property type="entry name" value="Polysac_CapD-like"/>
</dbReference>
<dbReference type="SUPFAM" id="SSF51735">
    <property type="entry name" value="NAD(P)-binding Rossmann-fold domains"/>
    <property type="match status" value="1"/>
</dbReference>
<dbReference type="SUPFAM" id="SSF53335">
    <property type="entry name" value="S-adenosyl-L-methionine-dependent methyltransferases"/>
    <property type="match status" value="1"/>
</dbReference>
<dbReference type="InterPro" id="IPR036291">
    <property type="entry name" value="NAD(P)-bd_dom_sf"/>
</dbReference>
<feature type="transmembrane region" description="Helical" evidence="3">
    <location>
        <begin position="48"/>
        <end position="67"/>
    </location>
</feature>
<feature type="transmembrane region" description="Helical" evidence="3">
    <location>
        <begin position="16"/>
        <end position="36"/>
    </location>
</feature>
<dbReference type="Pfam" id="PF13727">
    <property type="entry name" value="CoA_binding_3"/>
    <property type="match status" value="1"/>
</dbReference>
<dbReference type="InterPro" id="IPR029063">
    <property type="entry name" value="SAM-dependent_MTases_sf"/>
</dbReference>
<proteinExistence type="inferred from homology"/>
<feature type="transmembrane region" description="Helical" evidence="3">
    <location>
        <begin position="79"/>
        <end position="102"/>
    </location>
</feature>
<dbReference type="EMBL" id="LAZR01000004">
    <property type="protein sequence ID" value="KKO10655.1"/>
    <property type="molecule type" value="Genomic_DNA"/>
</dbReference>
<evidence type="ECO:0000256" key="1">
    <source>
        <dbReference type="ARBA" id="ARBA00007430"/>
    </source>
</evidence>
<keyword evidence="3" id="KW-1133">Transmembrane helix</keyword>
<feature type="domain" description="Polysaccharide biosynthesis protein CapD-like" evidence="4">
    <location>
        <begin position="284"/>
        <end position="583"/>
    </location>
</feature>
<evidence type="ECO:0000259" key="4">
    <source>
        <dbReference type="Pfam" id="PF02719"/>
    </source>
</evidence>
<name>A0A0F9W2S0_9ZZZZ</name>
<dbReference type="Gene3D" id="3.40.50.720">
    <property type="entry name" value="NAD(P)-binding Rossmann-like Domain"/>
    <property type="match status" value="2"/>
</dbReference>
<evidence type="ECO:0000256" key="3">
    <source>
        <dbReference type="SAM" id="Phobius"/>
    </source>
</evidence>
<keyword evidence="3" id="KW-0812">Transmembrane</keyword>
<reference evidence="5" key="1">
    <citation type="journal article" date="2015" name="Nature">
        <title>Complex archaea that bridge the gap between prokaryotes and eukaryotes.</title>
        <authorList>
            <person name="Spang A."/>
            <person name="Saw J.H."/>
            <person name="Jorgensen S.L."/>
            <person name="Zaremba-Niedzwiedzka K."/>
            <person name="Martijn J."/>
            <person name="Lind A.E."/>
            <person name="van Eijk R."/>
            <person name="Schleper C."/>
            <person name="Guy L."/>
            <person name="Ettema T.J."/>
        </authorList>
    </citation>
    <scope>NUCLEOTIDE SEQUENCE</scope>
</reference>
<feature type="compositionally biased region" description="Polar residues" evidence="2">
    <location>
        <begin position="635"/>
        <end position="644"/>
    </location>
</feature>
<dbReference type="InterPro" id="IPR051203">
    <property type="entry name" value="Polysaccharide_Synthase-Rel"/>
</dbReference>
<evidence type="ECO:0000256" key="2">
    <source>
        <dbReference type="SAM" id="MobiDB-lite"/>
    </source>
</evidence>
<dbReference type="PANTHER" id="PTHR43318">
    <property type="entry name" value="UDP-N-ACETYLGLUCOSAMINE 4,6-DEHYDRATASE"/>
    <property type="match status" value="1"/>
</dbReference>
<keyword evidence="3" id="KW-0472">Membrane</keyword>